<dbReference type="EMBL" id="QYTU02000012">
    <property type="protein sequence ID" value="RWR12156.1"/>
    <property type="molecule type" value="Genomic_DNA"/>
</dbReference>
<dbReference type="Proteomes" id="UP000273811">
    <property type="component" value="Unassembled WGS sequence"/>
</dbReference>
<accession>A0A443IVT8</accession>
<dbReference type="EC" id="5.3.1.1" evidence="2"/>
<proteinExistence type="predicted"/>
<dbReference type="OrthoDB" id="2571246at2"/>
<organism evidence="2 3">
    <name type="scientific">Siminovitchia fortis</name>
    <dbReference type="NCBI Taxonomy" id="254758"/>
    <lineage>
        <taxon>Bacteria</taxon>
        <taxon>Bacillati</taxon>
        <taxon>Bacillota</taxon>
        <taxon>Bacilli</taxon>
        <taxon>Bacillales</taxon>
        <taxon>Bacillaceae</taxon>
        <taxon>Siminovitchia</taxon>
    </lineage>
</organism>
<name>A0A443IVT8_9BACI</name>
<dbReference type="AlphaFoldDB" id="A0A443IVT8"/>
<reference evidence="2" key="1">
    <citation type="submission" date="2018-12" db="EMBL/GenBank/DDBJ databases">
        <authorList>
            <person name="Sun L."/>
            <person name="Chen Z."/>
        </authorList>
    </citation>
    <scope>NUCLEOTIDE SEQUENCE [LARGE SCALE GENOMIC DNA]</scope>
    <source>
        <strain evidence="2">DSM 16012</strain>
    </source>
</reference>
<comment type="caution">
    <text evidence="2">The sequence shown here is derived from an EMBL/GenBank/DDBJ whole genome shotgun (WGS) entry which is preliminary data.</text>
</comment>
<dbReference type="SUPFAM" id="SSF51351">
    <property type="entry name" value="Triosephosphate isomerase (TIM)"/>
    <property type="match status" value="1"/>
</dbReference>
<dbReference type="InterPro" id="IPR013785">
    <property type="entry name" value="Aldolase_TIM"/>
</dbReference>
<evidence type="ECO:0000313" key="3">
    <source>
        <dbReference type="Proteomes" id="UP000273811"/>
    </source>
</evidence>
<dbReference type="GO" id="GO:0004807">
    <property type="term" value="F:triose-phosphate isomerase activity"/>
    <property type="evidence" value="ECO:0007669"/>
    <property type="project" value="UniProtKB-EC"/>
</dbReference>
<protein>
    <submittedName>
        <fullName evidence="2">Triose-phosphate isomerase</fullName>
        <ecNumber evidence="2">5.3.1.1</ecNumber>
    </submittedName>
</protein>
<evidence type="ECO:0000256" key="1">
    <source>
        <dbReference type="ARBA" id="ARBA00023235"/>
    </source>
</evidence>
<dbReference type="RefSeq" id="WP_120071946.1">
    <property type="nucleotide sequence ID" value="NZ_CP126113.1"/>
</dbReference>
<sequence length="231" mass="24636">MVCKKIQAPFFVVNPKNFLFGKPLIDLGVYANQLAEEYEVDVLFTAPVAELAVIAKECPSLIVTSQHMDSIEPGDSMGRILAESLKHAGVGAVVLNHADHPLPFAAIAHTIQRAKAAGLQTIVCADSIVEGQAMALLGPDIVLAEPTELIGKDQISDRNYVTTTVGKIKEANPAVLVEQGAGIRSEKDVTELLRLGADGVGVTSGIVKAANPKNMLKKMIQAVANHRKERK</sequence>
<keyword evidence="3" id="KW-1185">Reference proteome</keyword>
<dbReference type="Pfam" id="PF00121">
    <property type="entry name" value="TIM"/>
    <property type="match status" value="1"/>
</dbReference>
<dbReference type="InterPro" id="IPR035990">
    <property type="entry name" value="TIM_sf"/>
</dbReference>
<dbReference type="NCBIfam" id="NF003302">
    <property type="entry name" value="PRK04302.1"/>
    <property type="match status" value="1"/>
</dbReference>
<dbReference type="InterPro" id="IPR000652">
    <property type="entry name" value="Triosephosphate_isomerase"/>
</dbReference>
<evidence type="ECO:0000313" key="2">
    <source>
        <dbReference type="EMBL" id="RWR12156.1"/>
    </source>
</evidence>
<dbReference type="Gene3D" id="3.20.20.70">
    <property type="entry name" value="Aldolase class I"/>
    <property type="match status" value="1"/>
</dbReference>
<dbReference type="PROSITE" id="PS51440">
    <property type="entry name" value="TIM_2"/>
    <property type="match status" value="1"/>
</dbReference>
<keyword evidence="1 2" id="KW-0413">Isomerase</keyword>
<gene>
    <name evidence="2" type="ORF">D4N35_007225</name>
</gene>